<feature type="transmembrane region" description="Helical" evidence="1">
    <location>
        <begin position="87"/>
        <end position="110"/>
    </location>
</feature>
<dbReference type="AlphaFoldDB" id="A0A1L3ZAQ8"/>
<dbReference type="EMBL" id="CP018228">
    <property type="protein sequence ID" value="API52697.1"/>
    <property type="molecule type" value="Genomic_DNA"/>
</dbReference>
<gene>
    <name evidence="2" type="ORF">BMW22_14690</name>
</gene>
<evidence type="ECO:0000256" key="1">
    <source>
        <dbReference type="SAM" id="Phobius"/>
    </source>
</evidence>
<organism evidence="2 3">
    <name type="scientific">Rhizobium leguminosarum</name>
    <dbReference type="NCBI Taxonomy" id="384"/>
    <lineage>
        <taxon>Bacteria</taxon>
        <taxon>Pseudomonadati</taxon>
        <taxon>Pseudomonadota</taxon>
        <taxon>Alphaproteobacteria</taxon>
        <taxon>Hyphomicrobiales</taxon>
        <taxon>Rhizobiaceae</taxon>
        <taxon>Rhizobium/Agrobacterium group</taxon>
        <taxon>Rhizobium</taxon>
    </lineage>
</organism>
<proteinExistence type="predicted"/>
<sequence>MQIHHEPNQPSHRAIKIAAILAAVVGLASWSPLRTGPARWVVDQFPIELTMFLAGALTAGPAYFFIWKQARANCEGLYFNGTTCLPGATLGLMITLATLLLIAIRIQIVLDNR</sequence>
<dbReference type="Proteomes" id="UP000183050">
    <property type="component" value="Chromosome"/>
</dbReference>
<keyword evidence="1" id="KW-0812">Transmembrane</keyword>
<keyword evidence="1" id="KW-0472">Membrane</keyword>
<protein>
    <submittedName>
        <fullName evidence="2">Uncharacterized protein</fullName>
    </submittedName>
</protein>
<feature type="transmembrane region" description="Helical" evidence="1">
    <location>
        <begin position="45"/>
        <end position="67"/>
    </location>
</feature>
<reference evidence="2 3" key="1">
    <citation type="submission" date="2016-11" db="EMBL/GenBank/DDBJ databases">
        <title>Rhizobium leguminosarum bv. viciae strain Vaf12 isolated from Vavilovia formosa root nodules from Russia, Dagestan.</title>
        <authorList>
            <person name="Kimeklis A."/>
        </authorList>
    </citation>
    <scope>NUCLEOTIDE SEQUENCE [LARGE SCALE GENOMIC DNA]</scope>
    <source>
        <strain evidence="2 3">Vaf-108</strain>
    </source>
</reference>
<name>A0A1L3ZAQ8_RHILE</name>
<evidence type="ECO:0000313" key="3">
    <source>
        <dbReference type="Proteomes" id="UP000183050"/>
    </source>
</evidence>
<evidence type="ECO:0000313" key="2">
    <source>
        <dbReference type="EMBL" id="API52697.1"/>
    </source>
</evidence>
<keyword evidence="1" id="KW-1133">Transmembrane helix</keyword>
<accession>A0A1L3ZAQ8</accession>
<feature type="transmembrane region" description="Helical" evidence="1">
    <location>
        <begin position="14"/>
        <end position="33"/>
    </location>
</feature>